<dbReference type="SUPFAM" id="SSF53092">
    <property type="entry name" value="Creatinase/prolidase N-terminal domain"/>
    <property type="match status" value="1"/>
</dbReference>
<name>A0A1G5E2X6_9FIRM</name>
<feature type="domain" description="Creatinase N-terminal" evidence="2">
    <location>
        <begin position="7"/>
        <end position="128"/>
    </location>
</feature>
<dbReference type="Pfam" id="PF01321">
    <property type="entry name" value="Creatinase_N"/>
    <property type="match status" value="1"/>
</dbReference>
<dbReference type="AlphaFoldDB" id="A0A1G5E2X6"/>
<keyword evidence="3" id="KW-0378">Hydrolase</keyword>
<dbReference type="InterPro" id="IPR000994">
    <property type="entry name" value="Pept_M24"/>
</dbReference>
<dbReference type="EMBL" id="FMUS01000005">
    <property type="protein sequence ID" value="SCY21403.1"/>
    <property type="molecule type" value="Genomic_DNA"/>
</dbReference>
<keyword evidence="3" id="KW-0645">Protease</keyword>
<dbReference type="STRING" id="1120976.SAMN03080606_01033"/>
<gene>
    <name evidence="3" type="ORF">SAMN03080606_01033</name>
</gene>
<dbReference type="SUPFAM" id="SSF55920">
    <property type="entry name" value="Creatinase/aminopeptidase"/>
    <property type="match status" value="1"/>
</dbReference>
<evidence type="ECO:0000313" key="4">
    <source>
        <dbReference type="Proteomes" id="UP000198636"/>
    </source>
</evidence>
<dbReference type="Pfam" id="PF00557">
    <property type="entry name" value="Peptidase_M24"/>
    <property type="match status" value="1"/>
</dbReference>
<feature type="domain" description="Peptidase M24" evidence="1">
    <location>
        <begin position="137"/>
        <end position="338"/>
    </location>
</feature>
<sequence length="354" mass="40574">MFNKIMLLMQNEFIDGLLISNPYNVQYISGYREQHAYALITEKGRYLLTDGRYKELASKTTRGFQIIDWQKKEYKLKEAINELIKEENIKRLGFEAEYITYKQFTDLYDMIQAEITPVVGMIEKLREIKSPEEIYNLKIACQINDMVFLKLLDEIKVGITEKELSALCEYYIKKEGGDAQVSESVFLAGKRSSLILGSPTDARLEKGDFLLMNYGARYKGYMSDFSRTVVIGKPDSEQKRIYEVVQNAQNAAINSIKAGVLAKEPFFKSAKVFEEADLIRYHYEGMGHGIGLFLHEEPFLDKNSKNILEKNAVLTVEPGIYIPEWGGVRLEDIIVVTETGSELLSKTTRELIEI</sequence>
<keyword evidence="4" id="KW-1185">Reference proteome</keyword>
<dbReference type="InterPro" id="IPR000587">
    <property type="entry name" value="Creatinase_N"/>
</dbReference>
<protein>
    <submittedName>
        <fullName evidence="3">Xaa-Pro aminopeptidase</fullName>
    </submittedName>
</protein>
<reference evidence="3 4" key="1">
    <citation type="submission" date="2016-10" db="EMBL/GenBank/DDBJ databases">
        <authorList>
            <person name="de Groot N.N."/>
        </authorList>
    </citation>
    <scope>NUCLEOTIDE SEQUENCE [LARGE SCALE GENOMIC DNA]</scope>
    <source>
        <strain evidence="3 4">DSM 18978</strain>
    </source>
</reference>
<accession>A0A1G5E2X6</accession>
<dbReference type="GO" id="GO:0004177">
    <property type="term" value="F:aminopeptidase activity"/>
    <property type="evidence" value="ECO:0007669"/>
    <property type="project" value="UniProtKB-KW"/>
</dbReference>
<dbReference type="PANTHER" id="PTHR46112">
    <property type="entry name" value="AMINOPEPTIDASE"/>
    <property type="match status" value="1"/>
</dbReference>
<keyword evidence="3" id="KW-0031">Aminopeptidase</keyword>
<evidence type="ECO:0000259" key="2">
    <source>
        <dbReference type="Pfam" id="PF01321"/>
    </source>
</evidence>
<dbReference type="InterPro" id="IPR029149">
    <property type="entry name" value="Creatin/AminoP/Spt16_N"/>
</dbReference>
<evidence type="ECO:0000259" key="1">
    <source>
        <dbReference type="Pfam" id="PF00557"/>
    </source>
</evidence>
<proteinExistence type="predicted"/>
<dbReference type="InterPro" id="IPR050659">
    <property type="entry name" value="Peptidase_M24B"/>
</dbReference>
<dbReference type="Proteomes" id="UP000198636">
    <property type="component" value="Unassembled WGS sequence"/>
</dbReference>
<organism evidence="3 4">
    <name type="scientific">Alkaliphilus peptidifermentans DSM 18978</name>
    <dbReference type="NCBI Taxonomy" id="1120976"/>
    <lineage>
        <taxon>Bacteria</taxon>
        <taxon>Bacillati</taxon>
        <taxon>Bacillota</taxon>
        <taxon>Clostridia</taxon>
        <taxon>Peptostreptococcales</taxon>
        <taxon>Natronincolaceae</taxon>
        <taxon>Alkaliphilus</taxon>
    </lineage>
</organism>
<dbReference type="OrthoDB" id="9806388at2"/>
<dbReference type="PANTHER" id="PTHR46112:SF3">
    <property type="entry name" value="AMINOPEPTIDASE YPDF"/>
    <property type="match status" value="1"/>
</dbReference>
<evidence type="ECO:0000313" key="3">
    <source>
        <dbReference type="EMBL" id="SCY21403.1"/>
    </source>
</evidence>
<dbReference type="Gene3D" id="3.90.230.10">
    <property type="entry name" value="Creatinase/methionine aminopeptidase superfamily"/>
    <property type="match status" value="1"/>
</dbReference>
<dbReference type="RefSeq" id="WP_091540774.1">
    <property type="nucleotide sequence ID" value="NZ_FMUS01000005.1"/>
</dbReference>
<dbReference type="Gene3D" id="3.40.350.10">
    <property type="entry name" value="Creatinase/prolidase N-terminal domain"/>
    <property type="match status" value="1"/>
</dbReference>
<dbReference type="InterPro" id="IPR036005">
    <property type="entry name" value="Creatinase/aminopeptidase-like"/>
</dbReference>